<dbReference type="AlphaFoldDB" id="A0A9P4UE56"/>
<sequence length="150" mass="16798">MRMQPGSPPGAGGRLRDAVGTNKLEDTVNDLVSLVKPGGWIQLVEMEWNGWNVGLEGRIFHNAIRGLFSIVSVGQGVDVREKVTPMLKEAGLQNSDYKIITTPFCMTTKMLPPINVSREQLDMMPQKLIEAKKDGWEFKIFSLWAQKPEN</sequence>
<dbReference type="Proteomes" id="UP000799764">
    <property type="component" value="Unassembled WGS sequence"/>
</dbReference>
<gene>
    <name evidence="1" type="ORF">P171DRAFT_484523</name>
</gene>
<organism evidence="1 2">
    <name type="scientific">Karstenula rhodostoma CBS 690.94</name>
    <dbReference type="NCBI Taxonomy" id="1392251"/>
    <lineage>
        <taxon>Eukaryota</taxon>
        <taxon>Fungi</taxon>
        <taxon>Dikarya</taxon>
        <taxon>Ascomycota</taxon>
        <taxon>Pezizomycotina</taxon>
        <taxon>Dothideomycetes</taxon>
        <taxon>Pleosporomycetidae</taxon>
        <taxon>Pleosporales</taxon>
        <taxon>Massarineae</taxon>
        <taxon>Didymosphaeriaceae</taxon>
        <taxon>Karstenula</taxon>
    </lineage>
</organism>
<accession>A0A9P4UE56</accession>
<proteinExistence type="predicted"/>
<evidence type="ECO:0000313" key="2">
    <source>
        <dbReference type="Proteomes" id="UP000799764"/>
    </source>
</evidence>
<keyword evidence="2" id="KW-1185">Reference proteome</keyword>
<dbReference type="EMBL" id="MU001499">
    <property type="protein sequence ID" value="KAF2445867.1"/>
    <property type="molecule type" value="Genomic_DNA"/>
</dbReference>
<comment type="caution">
    <text evidence="1">The sequence shown here is derived from an EMBL/GenBank/DDBJ whole genome shotgun (WGS) entry which is preliminary data.</text>
</comment>
<name>A0A9P4UE56_9PLEO</name>
<dbReference type="OrthoDB" id="184880at2759"/>
<evidence type="ECO:0000313" key="1">
    <source>
        <dbReference type="EMBL" id="KAF2445867.1"/>
    </source>
</evidence>
<protein>
    <submittedName>
        <fullName evidence="1">Uncharacterized protein</fullName>
    </submittedName>
</protein>
<reference evidence="1" key="1">
    <citation type="journal article" date="2020" name="Stud. Mycol.">
        <title>101 Dothideomycetes genomes: a test case for predicting lifestyles and emergence of pathogens.</title>
        <authorList>
            <person name="Haridas S."/>
            <person name="Albert R."/>
            <person name="Binder M."/>
            <person name="Bloem J."/>
            <person name="Labutti K."/>
            <person name="Salamov A."/>
            <person name="Andreopoulos B."/>
            <person name="Baker S."/>
            <person name="Barry K."/>
            <person name="Bills G."/>
            <person name="Bluhm B."/>
            <person name="Cannon C."/>
            <person name="Castanera R."/>
            <person name="Culley D."/>
            <person name="Daum C."/>
            <person name="Ezra D."/>
            <person name="Gonzalez J."/>
            <person name="Henrissat B."/>
            <person name="Kuo A."/>
            <person name="Liang C."/>
            <person name="Lipzen A."/>
            <person name="Lutzoni F."/>
            <person name="Magnuson J."/>
            <person name="Mondo S."/>
            <person name="Nolan M."/>
            <person name="Ohm R."/>
            <person name="Pangilinan J."/>
            <person name="Park H.-J."/>
            <person name="Ramirez L."/>
            <person name="Alfaro M."/>
            <person name="Sun H."/>
            <person name="Tritt A."/>
            <person name="Yoshinaga Y."/>
            <person name="Zwiers L.-H."/>
            <person name="Turgeon B."/>
            <person name="Goodwin S."/>
            <person name="Spatafora J."/>
            <person name="Crous P."/>
            <person name="Grigoriev I."/>
        </authorList>
    </citation>
    <scope>NUCLEOTIDE SEQUENCE</scope>
    <source>
        <strain evidence="1">CBS 690.94</strain>
    </source>
</reference>